<dbReference type="InterPro" id="IPR050388">
    <property type="entry name" value="ABC_Ni/Peptide_Import"/>
</dbReference>
<dbReference type="GO" id="GO:0016887">
    <property type="term" value="F:ATP hydrolysis activity"/>
    <property type="evidence" value="ECO:0007669"/>
    <property type="project" value="InterPro"/>
</dbReference>
<dbReference type="InterPro" id="IPR003439">
    <property type="entry name" value="ABC_transporter-like_ATP-bd"/>
</dbReference>
<dbReference type="InterPro" id="IPR027417">
    <property type="entry name" value="P-loop_NTPase"/>
</dbReference>
<dbReference type="EMBL" id="FORT01000009">
    <property type="protein sequence ID" value="SFK16835.1"/>
    <property type="molecule type" value="Genomic_DNA"/>
</dbReference>
<evidence type="ECO:0000313" key="9">
    <source>
        <dbReference type="EMBL" id="SFK16835.1"/>
    </source>
</evidence>
<accession>A0A1I3XBB5</accession>
<evidence type="ECO:0000256" key="7">
    <source>
        <dbReference type="ARBA" id="ARBA00023136"/>
    </source>
</evidence>
<dbReference type="GO" id="GO:0005886">
    <property type="term" value="C:plasma membrane"/>
    <property type="evidence" value="ECO:0007669"/>
    <property type="project" value="UniProtKB-SubCell"/>
</dbReference>
<keyword evidence="4" id="KW-1003">Cell membrane</keyword>
<keyword evidence="5" id="KW-0547">Nucleotide-binding</keyword>
<dbReference type="RefSeq" id="WP_092270158.1">
    <property type="nucleotide sequence ID" value="NZ_BJOE01000012.1"/>
</dbReference>
<keyword evidence="3" id="KW-0813">Transport</keyword>
<dbReference type="InterPro" id="IPR003593">
    <property type="entry name" value="AAA+_ATPase"/>
</dbReference>
<evidence type="ECO:0000313" key="10">
    <source>
        <dbReference type="Proteomes" id="UP000198915"/>
    </source>
</evidence>
<reference evidence="10" key="1">
    <citation type="submission" date="2016-10" db="EMBL/GenBank/DDBJ databases">
        <authorList>
            <person name="Varghese N."/>
            <person name="Submissions S."/>
        </authorList>
    </citation>
    <scope>NUCLEOTIDE SEQUENCE [LARGE SCALE GENOMIC DNA]</scope>
    <source>
        <strain evidence="10">OK042</strain>
    </source>
</reference>
<sequence length="328" mass="36822">MREDNTILEINNLKTYFYTDKGVVPAVDDVSIKVKKGQIVGIVGESGCGKSMTSLSIMQLIAPPGKIAGGEIRFDQKNLVGISKQEMRSIRGNEISMIFQEPMTSLNPVYPVGKQVAETLLLHNANMTKAEAKRKVIEMFAMVGIPEPEKRYSVYPHQLSGGLRQRVMIAMALICRSKLLIADEPTTALDVTIEAQILKLMKNLQAEIDTSIIMITHNLGIVAEMCDYVYVMYAGKIMEQADVFDLFDNPKHPYTEGLLKSIPRRDVHQNKSKGLYSIEGMVPNMLQLPRGCRFHPRCEYAVDACREVEPQLVDMGNDHLVRCIKYNQ</sequence>
<dbReference type="Pfam" id="PF00005">
    <property type="entry name" value="ABC_tran"/>
    <property type="match status" value="1"/>
</dbReference>
<dbReference type="SMART" id="SM00382">
    <property type="entry name" value="AAA"/>
    <property type="match status" value="1"/>
</dbReference>
<proteinExistence type="inferred from homology"/>
<evidence type="ECO:0000256" key="4">
    <source>
        <dbReference type="ARBA" id="ARBA00022475"/>
    </source>
</evidence>
<dbReference type="PANTHER" id="PTHR43297:SF2">
    <property type="entry name" value="DIPEPTIDE TRANSPORT ATP-BINDING PROTEIN DPPD"/>
    <property type="match status" value="1"/>
</dbReference>
<dbReference type="InterPro" id="IPR013563">
    <property type="entry name" value="Oligopep_ABC_C"/>
</dbReference>
<dbReference type="FunFam" id="3.40.50.300:FF:000016">
    <property type="entry name" value="Oligopeptide ABC transporter ATP-binding component"/>
    <property type="match status" value="1"/>
</dbReference>
<dbReference type="PANTHER" id="PTHR43297">
    <property type="entry name" value="OLIGOPEPTIDE TRANSPORT ATP-BINDING PROTEIN APPD"/>
    <property type="match status" value="1"/>
</dbReference>
<evidence type="ECO:0000256" key="1">
    <source>
        <dbReference type="ARBA" id="ARBA00004202"/>
    </source>
</evidence>
<dbReference type="PROSITE" id="PS50893">
    <property type="entry name" value="ABC_TRANSPORTER_2"/>
    <property type="match status" value="1"/>
</dbReference>
<dbReference type="Proteomes" id="UP000198915">
    <property type="component" value="Unassembled WGS sequence"/>
</dbReference>
<feature type="domain" description="ABC transporter" evidence="8">
    <location>
        <begin position="8"/>
        <end position="259"/>
    </location>
</feature>
<dbReference type="Gene3D" id="3.40.50.300">
    <property type="entry name" value="P-loop containing nucleotide triphosphate hydrolases"/>
    <property type="match status" value="1"/>
</dbReference>
<keyword evidence="7" id="KW-0472">Membrane</keyword>
<evidence type="ECO:0000256" key="3">
    <source>
        <dbReference type="ARBA" id="ARBA00022448"/>
    </source>
</evidence>
<dbReference type="AlphaFoldDB" id="A0A1I3XBB5"/>
<evidence type="ECO:0000256" key="6">
    <source>
        <dbReference type="ARBA" id="ARBA00022840"/>
    </source>
</evidence>
<gene>
    <name evidence="9" type="ORF">SAMN05518846_109154</name>
</gene>
<dbReference type="GO" id="GO:0005524">
    <property type="term" value="F:ATP binding"/>
    <property type="evidence" value="ECO:0007669"/>
    <property type="project" value="UniProtKB-KW"/>
</dbReference>
<evidence type="ECO:0000259" key="8">
    <source>
        <dbReference type="PROSITE" id="PS50893"/>
    </source>
</evidence>
<dbReference type="GO" id="GO:0015833">
    <property type="term" value="P:peptide transport"/>
    <property type="evidence" value="ECO:0007669"/>
    <property type="project" value="InterPro"/>
</dbReference>
<comment type="similarity">
    <text evidence="2">Belongs to the ABC transporter superfamily.</text>
</comment>
<dbReference type="SUPFAM" id="SSF52540">
    <property type="entry name" value="P-loop containing nucleoside triphosphate hydrolases"/>
    <property type="match status" value="1"/>
</dbReference>
<dbReference type="NCBIfam" id="TIGR01727">
    <property type="entry name" value="oligo_HPY"/>
    <property type="match status" value="1"/>
</dbReference>
<name>A0A1I3XBB5_9BACL</name>
<evidence type="ECO:0000256" key="5">
    <source>
        <dbReference type="ARBA" id="ARBA00022741"/>
    </source>
</evidence>
<keyword evidence="10" id="KW-1185">Reference proteome</keyword>
<dbReference type="CDD" id="cd03257">
    <property type="entry name" value="ABC_NikE_OppD_transporters"/>
    <property type="match status" value="1"/>
</dbReference>
<dbReference type="STRING" id="1884381.SAMN05518846_109154"/>
<organism evidence="9 10">
    <name type="scientific">Brevibacillus centrosporus</name>
    <dbReference type="NCBI Taxonomy" id="54910"/>
    <lineage>
        <taxon>Bacteria</taxon>
        <taxon>Bacillati</taxon>
        <taxon>Bacillota</taxon>
        <taxon>Bacilli</taxon>
        <taxon>Bacillales</taxon>
        <taxon>Paenibacillaceae</taxon>
        <taxon>Brevibacillus</taxon>
    </lineage>
</organism>
<keyword evidence="6 9" id="KW-0067">ATP-binding</keyword>
<dbReference type="Pfam" id="PF08352">
    <property type="entry name" value="oligo_HPY"/>
    <property type="match status" value="1"/>
</dbReference>
<protein>
    <submittedName>
        <fullName evidence="9">Peptide/nickel transport system ATP-binding protein/oligopeptide transport system ATP-binding protein</fullName>
    </submittedName>
</protein>
<comment type="subcellular location">
    <subcellularLocation>
        <location evidence="1">Cell membrane</location>
        <topology evidence="1">Peripheral membrane protein</topology>
    </subcellularLocation>
</comment>
<evidence type="ECO:0000256" key="2">
    <source>
        <dbReference type="ARBA" id="ARBA00005417"/>
    </source>
</evidence>